<feature type="region of interest" description="Disordered" evidence="2">
    <location>
        <begin position="3225"/>
        <end position="3313"/>
    </location>
</feature>
<feature type="region of interest" description="Disordered" evidence="2">
    <location>
        <begin position="2754"/>
        <end position="2780"/>
    </location>
</feature>
<feature type="region of interest" description="Disordered" evidence="2">
    <location>
        <begin position="575"/>
        <end position="596"/>
    </location>
</feature>
<feature type="compositionally biased region" description="Low complexity" evidence="2">
    <location>
        <begin position="2389"/>
        <end position="2411"/>
    </location>
</feature>
<feature type="compositionally biased region" description="Polar residues" evidence="2">
    <location>
        <begin position="3099"/>
        <end position="3110"/>
    </location>
</feature>
<feature type="compositionally biased region" description="Low complexity" evidence="2">
    <location>
        <begin position="3989"/>
        <end position="4000"/>
    </location>
</feature>
<feature type="region of interest" description="Disordered" evidence="2">
    <location>
        <begin position="2500"/>
        <end position="2646"/>
    </location>
</feature>
<feature type="compositionally biased region" description="Acidic residues" evidence="2">
    <location>
        <begin position="1433"/>
        <end position="1450"/>
    </location>
</feature>
<feature type="compositionally biased region" description="Acidic residues" evidence="2">
    <location>
        <begin position="1711"/>
        <end position="1792"/>
    </location>
</feature>
<protein>
    <submittedName>
        <fullName evidence="3">Uncharacterized protein</fullName>
    </submittedName>
</protein>
<feature type="compositionally biased region" description="Basic and acidic residues" evidence="2">
    <location>
        <begin position="2246"/>
        <end position="2262"/>
    </location>
</feature>
<feature type="compositionally biased region" description="Polar residues" evidence="2">
    <location>
        <begin position="3635"/>
        <end position="3647"/>
    </location>
</feature>
<feature type="region of interest" description="Disordered" evidence="2">
    <location>
        <begin position="3970"/>
        <end position="4076"/>
    </location>
</feature>
<feature type="region of interest" description="Disordered" evidence="2">
    <location>
        <begin position="1600"/>
        <end position="1828"/>
    </location>
</feature>
<feature type="compositionally biased region" description="Acidic residues" evidence="2">
    <location>
        <begin position="1496"/>
        <end position="1517"/>
    </location>
</feature>
<dbReference type="EMBL" id="LN714486">
    <property type="protein sequence ID" value="CEL69817.1"/>
    <property type="molecule type" value="Genomic_DNA"/>
</dbReference>
<organism evidence="3">
    <name type="scientific">Neospora caninum (strain Liverpool)</name>
    <dbReference type="NCBI Taxonomy" id="572307"/>
    <lineage>
        <taxon>Eukaryota</taxon>
        <taxon>Sar</taxon>
        <taxon>Alveolata</taxon>
        <taxon>Apicomplexa</taxon>
        <taxon>Conoidasida</taxon>
        <taxon>Coccidia</taxon>
        <taxon>Eucoccidiorida</taxon>
        <taxon>Eimeriorina</taxon>
        <taxon>Sarcocystidae</taxon>
        <taxon>Neospora</taxon>
    </lineage>
</organism>
<feature type="compositionally biased region" description="Basic and acidic residues" evidence="2">
    <location>
        <begin position="2563"/>
        <end position="2577"/>
    </location>
</feature>
<keyword evidence="1" id="KW-0175">Coiled coil</keyword>
<feature type="compositionally biased region" description="Low complexity" evidence="2">
    <location>
        <begin position="330"/>
        <end position="349"/>
    </location>
</feature>
<feature type="region of interest" description="Disordered" evidence="2">
    <location>
        <begin position="2684"/>
        <end position="2721"/>
    </location>
</feature>
<feature type="region of interest" description="Disordered" evidence="2">
    <location>
        <begin position="3739"/>
        <end position="3787"/>
    </location>
</feature>
<feature type="region of interest" description="Disordered" evidence="2">
    <location>
        <begin position="4261"/>
        <end position="4310"/>
    </location>
</feature>
<feature type="compositionally biased region" description="Basic and acidic residues" evidence="2">
    <location>
        <begin position="1100"/>
        <end position="1121"/>
    </location>
</feature>
<feature type="region of interest" description="Disordered" evidence="2">
    <location>
        <begin position="2029"/>
        <end position="2048"/>
    </location>
</feature>
<feature type="compositionally biased region" description="Low complexity" evidence="2">
    <location>
        <begin position="2306"/>
        <end position="2346"/>
    </location>
</feature>
<feature type="compositionally biased region" description="Acidic residues" evidence="2">
    <location>
        <begin position="674"/>
        <end position="689"/>
    </location>
</feature>
<feature type="compositionally biased region" description="Low complexity" evidence="2">
    <location>
        <begin position="2552"/>
        <end position="2562"/>
    </location>
</feature>
<feature type="compositionally biased region" description="Acidic residues" evidence="2">
    <location>
        <begin position="2093"/>
        <end position="2104"/>
    </location>
</feature>
<feature type="compositionally biased region" description="Polar residues" evidence="2">
    <location>
        <begin position="3979"/>
        <end position="3988"/>
    </location>
</feature>
<feature type="compositionally biased region" description="Basic and acidic residues" evidence="2">
    <location>
        <begin position="4035"/>
        <end position="4070"/>
    </location>
</feature>
<feature type="region of interest" description="Disordered" evidence="2">
    <location>
        <begin position="1213"/>
        <end position="1234"/>
    </location>
</feature>
<feature type="compositionally biased region" description="Basic and acidic residues" evidence="2">
    <location>
        <begin position="478"/>
        <end position="493"/>
    </location>
</feature>
<feature type="compositionally biased region" description="Basic and acidic residues" evidence="2">
    <location>
        <begin position="1328"/>
        <end position="1347"/>
    </location>
</feature>
<feature type="compositionally biased region" description="Low complexity" evidence="2">
    <location>
        <begin position="3135"/>
        <end position="3157"/>
    </location>
</feature>
<feature type="compositionally biased region" description="Basic and acidic residues" evidence="2">
    <location>
        <begin position="4165"/>
        <end position="4187"/>
    </location>
</feature>
<feature type="compositionally biased region" description="Basic and acidic residues" evidence="2">
    <location>
        <begin position="993"/>
        <end position="1012"/>
    </location>
</feature>
<feature type="region of interest" description="Disordered" evidence="2">
    <location>
        <begin position="3074"/>
        <end position="3157"/>
    </location>
</feature>
<feature type="compositionally biased region" description="Low complexity" evidence="2">
    <location>
        <begin position="451"/>
        <end position="463"/>
    </location>
</feature>
<feature type="compositionally biased region" description="Acidic residues" evidence="2">
    <location>
        <begin position="718"/>
        <end position="730"/>
    </location>
</feature>
<feature type="compositionally biased region" description="Low complexity" evidence="2">
    <location>
        <begin position="1393"/>
        <end position="1410"/>
    </location>
</feature>
<feature type="compositionally biased region" description="Polar residues" evidence="2">
    <location>
        <begin position="3611"/>
        <end position="3628"/>
    </location>
</feature>
<feature type="compositionally biased region" description="Basic and acidic residues" evidence="2">
    <location>
        <begin position="800"/>
        <end position="818"/>
    </location>
</feature>
<feature type="region of interest" description="Disordered" evidence="2">
    <location>
        <begin position="1086"/>
        <end position="1199"/>
    </location>
</feature>
<feature type="region of interest" description="Disordered" evidence="2">
    <location>
        <begin position="324"/>
        <end position="519"/>
    </location>
</feature>
<feature type="region of interest" description="Disordered" evidence="2">
    <location>
        <begin position="2217"/>
        <end position="2264"/>
    </location>
</feature>
<feature type="compositionally biased region" description="Polar residues" evidence="2">
    <location>
        <begin position="2167"/>
        <end position="2177"/>
    </location>
</feature>
<feature type="region of interest" description="Disordered" evidence="2">
    <location>
        <begin position="533"/>
        <end position="557"/>
    </location>
</feature>
<feature type="compositionally biased region" description="Basic and acidic residues" evidence="2">
    <location>
        <begin position="733"/>
        <end position="760"/>
    </location>
</feature>
<name>A0A0F7UNK3_NEOCL</name>
<feature type="region of interest" description="Disordered" evidence="2">
    <location>
        <begin position="3817"/>
        <end position="3850"/>
    </location>
</feature>
<evidence type="ECO:0000256" key="1">
    <source>
        <dbReference type="SAM" id="Coils"/>
    </source>
</evidence>
<feature type="region of interest" description="Disordered" evidence="2">
    <location>
        <begin position="2305"/>
        <end position="2486"/>
    </location>
</feature>
<feature type="compositionally biased region" description="Basic and acidic residues" evidence="2">
    <location>
        <begin position="1303"/>
        <end position="1312"/>
    </location>
</feature>
<feature type="compositionally biased region" description="Low complexity" evidence="2">
    <location>
        <begin position="939"/>
        <end position="957"/>
    </location>
</feature>
<feature type="region of interest" description="Disordered" evidence="2">
    <location>
        <begin position="1"/>
        <end position="23"/>
    </location>
</feature>
<accession>A0A0F7UNK3</accession>
<feature type="coiled-coil region" evidence="1">
    <location>
        <begin position="3343"/>
        <end position="3377"/>
    </location>
</feature>
<feature type="compositionally biased region" description="Low complexity" evidence="2">
    <location>
        <begin position="2689"/>
        <end position="2709"/>
    </location>
</feature>
<feature type="region of interest" description="Disordered" evidence="2">
    <location>
        <begin position="4331"/>
        <end position="4365"/>
    </location>
</feature>
<feature type="region of interest" description="Disordered" evidence="2">
    <location>
        <begin position="663"/>
        <end position="1028"/>
    </location>
</feature>
<feature type="compositionally biased region" description="Basic and acidic residues" evidence="2">
    <location>
        <begin position="958"/>
        <end position="968"/>
    </location>
</feature>
<feature type="region of interest" description="Disordered" evidence="2">
    <location>
        <begin position="2851"/>
        <end position="2910"/>
    </location>
</feature>
<feature type="compositionally biased region" description="Acidic residues" evidence="2">
    <location>
        <begin position="1175"/>
        <end position="1185"/>
    </location>
</feature>
<feature type="compositionally biased region" description="Basic and acidic residues" evidence="2">
    <location>
        <begin position="2467"/>
        <end position="2478"/>
    </location>
</feature>
<feature type="coiled-coil region" evidence="1">
    <location>
        <begin position="3507"/>
        <end position="3534"/>
    </location>
</feature>
<proteinExistence type="predicted"/>
<feature type="region of interest" description="Disordered" evidence="2">
    <location>
        <begin position="4428"/>
        <end position="4572"/>
    </location>
</feature>
<feature type="compositionally biased region" description="Low complexity" evidence="2">
    <location>
        <begin position="2130"/>
        <end position="2152"/>
    </location>
</feature>
<feature type="compositionally biased region" description="Basic and acidic residues" evidence="2">
    <location>
        <begin position="2438"/>
        <end position="2448"/>
    </location>
</feature>
<feature type="compositionally biased region" description="Basic and acidic residues" evidence="2">
    <location>
        <begin position="4140"/>
        <end position="4153"/>
    </location>
</feature>
<feature type="compositionally biased region" description="Basic and acidic residues" evidence="2">
    <location>
        <begin position="1518"/>
        <end position="1530"/>
    </location>
</feature>
<feature type="compositionally biased region" description="Basic and acidic residues" evidence="2">
    <location>
        <begin position="1605"/>
        <end position="1638"/>
    </location>
</feature>
<feature type="compositionally biased region" description="Low complexity" evidence="2">
    <location>
        <begin position="2358"/>
        <end position="2376"/>
    </location>
</feature>
<feature type="region of interest" description="Disordered" evidence="2">
    <location>
        <begin position="214"/>
        <end position="265"/>
    </location>
</feature>
<feature type="compositionally biased region" description="Basic and acidic residues" evidence="2">
    <location>
        <begin position="857"/>
        <end position="868"/>
    </location>
</feature>
<feature type="compositionally biased region" description="Basic and acidic residues" evidence="2">
    <location>
        <begin position="1911"/>
        <end position="1930"/>
    </location>
</feature>
<feature type="region of interest" description="Disordered" evidence="2">
    <location>
        <begin position="48"/>
        <end position="103"/>
    </location>
</feature>
<reference evidence="3" key="1">
    <citation type="journal article" date="2015" name="PLoS ONE">
        <title>Comprehensive Evaluation of Toxoplasma gondii VEG and Neospora caninum LIV Genomes with Tachyzoite Stage Transcriptome and Proteome Defines Novel Transcript Features.</title>
        <authorList>
            <person name="Ramaprasad A."/>
            <person name="Mourier T."/>
            <person name="Naeem R."/>
            <person name="Malas T.B."/>
            <person name="Moussa E."/>
            <person name="Panigrahi A."/>
            <person name="Vermont S.J."/>
            <person name="Otto T.D."/>
            <person name="Wastling J."/>
            <person name="Pain A."/>
        </authorList>
    </citation>
    <scope>NUCLEOTIDE SEQUENCE</scope>
    <source>
        <strain evidence="3">Liverpool</strain>
    </source>
</reference>
<feature type="compositionally biased region" description="Basic and acidic residues" evidence="2">
    <location>
        <begin position="778"/>
        <end position="791"/>
    </location>
</feature>
<gene>
    <name evidence="3" type="ORF">BN1204_055160</name>
</gene>
<feature type="compositionally biased region" description="Basic residues" evidence="2">
    <location>
        <begin position="2427"/>
        <end position="2437"/>
    </location>
</feature>
<feature type="compositionally biased region" description="Low complexity" evidence="2">
    <location>
        <begin position="2603"/>
        <end position="2633"/>
    </location>
</feature>
<feature type="region of interest" description="Disordered" evidence="2">
    <location>
        <begin position="4114"/>
        <end position="4192"/>
    </location>
</feature>
<feature type="compositionally biased region" description="Basic and acidic residues" evidence="2">
    <location>
        <begin position="875"/>
        <end position="893"/>
    </location>
</feature>
<feature type="compositionally biased region" description="Basic and acidic residues" evidence="2">
    <location>
        <begin position="1816"/>
        <end position="1828"/>
    </location>
</feature>
<feature type="compositionally biased region" description="Basic and acidic residues" evidence="2">
    <location>
        <begin position="4119"/>
        <end position="4129"/>
    </location>
</feature>
<evidence type="ECO:0000256" key="2">
    <source>
        <dbReference type="SAM" id="MobiDB-lite"/>
    </source>
</evidence>
<feature type="compositionally biased region" description="Polar residues" evidence="2">
    <location>
        <begin position="440"/>
        <end position="450"/>
    </location>
</feature>
<feature type="region of interest" description="Disordered" evidence="2">
    <location>
        <begin position="3602"/>
        <end position="3722"/>
    </location>
</feature>
<feature type="compositionally biased region" description="Low complexity" evidence="2">
    <location>
        <begin position="2860"/>
        <end position="2880"/>
    </location>
</feature>
<feature type="region of interest" description="Disordered" evidence="2">
    <location>
        <begin position="2086"/>
        <end position="2177"/>
    </location>
</feature>
<evidence type="ECO:0000313" key="3">
    <source>
        <dbReference type="EMBL" id="CEL69817.1"/>
    </source>
</evidence>
<feature type="region of interest" description="Disordered" evidence="2">
    <location>
        <begin position="1250"/>
        <end position="1559"/>
    </location>
</feature>
<sequence>MDLFPQDVLLKTKETSNSSQENRDRCCLFLASSFSSCPLSDLLSLASPPSSYHTSSDASDAEGSQGELPFISPCLHSEASGVQKATPGTSPGYRATAPPSPCLRRSLSRASLPSLDLGPRSTDPPAAASLRTASGEATLADKLCSGTRDLLSGVARDGPATESFLTRAHERSASSLVSDLRASCAPACLPAVDDADNTRPCQTLALVSTLDPAPSATELSSFSWPPSPSGDCAGGGGSPSSTAADCERTAAGDPGEEEARESVLQRAPSLPALFFSPETPAERLSPLSDASASISAASSGSKCLASSELASSDPFSLVPCLASDPREATHSTVPSPSAAASAFPVFHPPVGAGDRVPSAPSLASSEGPGEQACLAEASFPAETVESPAVNGDNSVLSAPGNARQRDDTAPRLAPVRCGSSSAHWPFQGGSEKETAEKRGVSSTADVSAQVSGSESDASGAAESRLADPSLQLQSRDQAPGEERPSDVREKENAELASAVLSAPDCATERSDRGTSESVPTQISLFFQSLPGETAVVPSDSPTGCSAISADSGGETQASFYPQTRGAIEAADAQFKLEREAESREREGPDHARDGCKQAEAEAGACGAVLPVFHTDVEHVGASEGDGEEPGEDSRLCCQESGILEEAEDAEVQQGLERRICGEVRSGSRSVSQGELEDETETEEEGPDGESESKAFLSSLFEFPEATECPNLDQRDSEVAGEDGFEGEQVEVETCSRIRPSEEAFALDERGGEKETEDRSGNFEADGGGSGDGWLGAAGKEETQEGQGHSEEQVGVVSTPRGDRRSLQERDTGRGREKEEGEDGLAAAGQGAVVDEPGGSPSAEEEEGSGAEGQGGAREQEAEERKEDIHEEDETVGERGNGEPRDASDARSDEVEGDEEVEVARRALGELATLDENEENEERGETEPGEQCEAHRPVEGGESSGDSSGEPSGESSGESLEREDGEHECATFFLVGSLLEKDVQDLAEVEESPAEERDTHQRSSFGEDREAKLADGAVQAEGTTEAGKAFGQLEAEATALRSPRDDESECVPQESQWLSIRRSSRIFSEPILFSSLLSGAASVVEDSSFPDIAPGTQDSQAKGEEELQKLERERQNPEEERLPVCAPWEGKNAAQSAGELGEPDASCALSETLNKQGENGRLCAPAFRSESREGVEETQDSGEEEPVGPRETPPSPSLSLLGFVSAVGACDLSGLDGPAAASLHPESVTEGDSSCEATAQNIHALSVLSEEPSSLAPISAPSGDILLPPGPSRLPSVSGSSSSPACAFLAPAGAVTSGPEAGGEDTREERTPCEEGDAATAETSGSRSEAGREQEAHRQEDDRGEGRVSGEPQETLDSREAGQPSTSQTADAPEDTRASETPEAPDCLSEGTQEAAGASGNEEGELGTLQTGEEKRVEEEEEGVQEGEQATSQEQEEERGQEGEQETDPDDAQGIRQEGGQETSLEEAQGIREEGGQETGQEGKPEKLPKREHEINQEEEQASLQENEEEREREDGEQEQERGQEEDRGTVDEEESVREGSLGDFEGAKELGDQGRVSDSGAEIRACISDALESLPSVYAFVQTTVADLAHSQVDGKVACEAQDAGEEKDKKEVAGEREVTSEESERGRAGEIEAHSEGETDEQGEEHIDEQSEEEREGQGEEDIDEQSDEGIDEQSEQDIDEQSEDDIDEQSEEDCQEPSEEERAERSEGETDEQSEEEREGQGEEDTDEQGEEDTDEQGEEDIDEQGEEDTDEQGEENIDEQGEEDIDEQGEEERDGEGEEDIGEQSDEERGEQVGESEGGSDGSRASSVFRFPVPDETRPSESRSFAEHFLICTRSPSELSRQSSGSTLRSAAVLFSQTPAFATSQEPSSGYPPSVATSFARLQFSARFADSPPSLPRALPEPAAANSPEREETGETKHGEENEESRSPAEQGLCPGVESPLGSEPKLGREDLPAVSTWPLVHLVPDAFPAASEEPHGESEGQTPVACAEVEGEPHRGEGPTSRFGSPVFGTVLASSSVSVSSVELPLGSEAGPETTPAPSCLHSPGWSASVDDSLVPLASALSPVWGCPSKTDSPVSCFSFSAKRTAGDGQDETAAEQEAEGLDRATPAGGSAPSRVPQAVEPTPCSLSASFSPSLSAGVAPSSSSQASDEAKLGRAPGASSFAVGTSRSLSQTRVVRRVVLSPQAPRAPLESRALSASGAKLVADNPVGLPACASGERSVVKGRPLRSGKTLSGEETDDVDREPADVSRPRVGQREDSFSVGTAILSFSRPAREPSFDSRTRSGSAASLFFLDSGEQERATLPLSARSRQRSAPRASQAAAGYTLSLPSSCASSSSPASPLPDILEERGEQLQESGESPSPSAASRSPSVGRLSDNAKSEATPVGEGAAQSSRSASARGRSGRPSSASKKRNASNKKEGKASSRSKRDGRRRLREREVAPHEARLPSPPDTVLPRKFRPAPIPRRDQPGGKEGELDSSAVVAESLDAQVQQLVLSPTACVPSPRHQETGSPSPCSSSPSVVLSRSVPTPDSGGTECAAVRLPTPAGRSSASSLSLSAESPRKRLKESDFRQTEDSAPPPPRAASSLALEGHPTAHDVGSSSSSSTSSSSHSSASPLSTSSSSFSASYSSQPEHHSDRNPVHVPVQFSDSAVPFHASAVSQSLLPATQSCFGVIEESSALGSQEQPSQASHSSCASRSHSAPSESPTKMFASSPRSNSPEFIVPLTRAEAEEMHLNNPRTGRRPWLCGNTGVGRLSGAGSPRKSAPRKLGETRAPAGKGGVADWCSPCCGQAQGGSPLAHAAYPQYVVSTASQGTVASRYGPGTGVSRPGSPARVYYARPEAARPVRHVNPGAAPQAPRAGSVAPSPAGAGRSPVSPTVRGVSASPRCTGRRYTPGASPRSVGGTPHMHTTARVWRSVTPPRSRSSAPAAGPEGFKTTVYPAYQAGTYVPSCQGMAYAVHGATPADAAGANGAPRPYYVASAQPNVTSVAAAALQPGCGSPSVSKTVIYQSARSPYQGIRSAYTPSGPWCVPPSHPIVSTVPTPSFGPAGVSQAPAVASVPSVATGWPRTFFGSPSDSDLPPSVQISPPAPPVAGLSSSTGQSTSPQAEGGQKQEAALSTPGTAPLEAPRTPAASPLTPGLSAPSPAASTASPAASTASCRRLNSRPLEGAGASGLSGTFCSLAVAPVLPAAAAVSTSPLHRMASVPVSGLSTLPVETRALRKASGDSARPSKQSSCLGRDGHVEAASEVGARRPQPANGLSEPTGKDGRNAPEPLRGNSGGTPEGGEREGSGIGEGNASGDADGPARKGFWYRSVSTNEDCDETQWESRNALSDPGDHMLNTLDKLAKVQDKLDFLQQQVQQQTKELQTYYNSYKTAEEIKDALETSMADCTVCFSRRSAQLGEVEKRLKVLTAESLTGCSTAELEELAQELETTLYKMTAVQTQRAAGVAEYCAEEPPRQLLPFSSDCLPEPKTTFIIPEEPAAMVAVDDCVTLGEEIDTEMEDILKDLRQAQKMHEAFRKEYKRIQMKVEQEVNVFDVDLRKLTSVERTLEERLRRLLCLTGDTDYADVSENALQECFRTVNYAVRRVYRHLALKEAGHPPPCPSGSTGHAESKKSCTQQHSQPRDTRTSSSGAPQRPATQEDSEDPHAQSAFPIVPYSPIGRTSPSLHRGRGRDTGEAPQQRRGPLALRDSSASLEHPPAPTGEQPRLGQASAPWRQGLQNYRLVVTPHSGVSGSAALSAPSSTQQDYGALHPHSFSRGRVSGRLPWRQGQSPDRARRTSRDDYIAGATTPLRTAAAKADAGREASLKAKRLARGEETDEEGFAIEDGQYTSSVSGSDREGREDFQQLRQTGALSSGPFVPSPRDADRQLVPRKTVPYGASIRPSVFHTQEDLAVFREERENARQLRYSLARSREAPSTRGRLESTESVISARSYPGSLAADATHTLAKMPFACPGTGNLLRLSPSLKPGTQRISHGSHITSPPQSVSLSPLSTEPAERGTRAGTADRQQESLEPELEGQARLYQLQEVRERARAPDEKAREEVERIQSTCERDRRDGGREGDGSSSRRRRLLATASAGALPSPPSSLGRGVVAGDDVSRAAQAQLTGRVAKPLEDTVDGERQQIASGGRRRTTVEEGTASRELVRSRQFSSPALPEGTREATAPHEAGEAKPDLSEPRSARGSAVTLERGFSVKLLRDGSIGSEGSVYLPASLVEGASRRGTVESTLSETLPEKEDALLLHQKAAVMLRQGAGRRATTGELDRPTSIVPHNSLRSSDAGDSPGLQLARPGDDPRNASGKRPKRLSAALEALGQSEQLPVLRQLAAKSSSVSEGRPTLAHTGNGESGRNSTDGQDRAIWSPGSTLARVERRVVPSKAVGAGVRRPAIATSSVSALPAPEAGTDERGLNLLVRSDELAVATTRSEEANADTAIATGTEGERAKERRRNNHELAMLGKNAVSAGSRRVTQEQARSGLAAPTHVEYPPSEMNSGDSSGDEMSDTGNASGRSHRVKHRDREDSRATGMDEAERRGRIGSLPDENSNEVFVSAASWVPPEDDGSERSEEM</sequence>
<feature type="compositionally biased region" description="Basic and acidic residues" evidence="2">
    <location>
        <begin position="430"/>
        <end position="439"/>
    </location>
</feature>
<feature type="region of interest" description="Disordered" evidence="2">
    <location>
        <begin position="1969"/>
        <end position="2007"/>
    </location>
</feature>
<feature type="compositionally biased region" description="Acidic residues" evidence="2">
    <location>
        <begin position="912"/>
        <end position="929"/>
    </location>
</feature>
<feature type="compositionally biased region" description="Acidic residues" evidence="2">
    <location>
        <begin position="1651"/>
        <end position="1701"/>
    </location>
</feature>
<feature type="region of interest" description="Disordered" evidence="2">
    <location>
        <begin position="1892"/>
        <end position="1956"/>
    </location>
</feature>
<feature type="compositionally biased region" description="Low complexity" evidence="2">
    <location>
        <begin position="1272"/>
        <end position="1283"/>
    </location>
</feature>
<feature type="compositionally biased region" description="Basic and acidic residues" evidence="2">
    <location>
        <begin position="1468"/>
        <end position="1495"/>
    </location>
</feature>
<feature type="compositionally biased region" description="Low complexity" evidence="2">
    <location>
        <begin position="2514"/>
        <end position="2533"/>
    </location>
</feature>
<feature type="compositionally biased region" description="Gly residues" evidence="2">
    <location>
        <begin position="765"/>
        <end position="775"/>
    </location>
</feature>